<dbReference type="Proteomes" id="UP001189429">
    <property type="component" value="Unassembled WGS sequence"/>
</dbReference>
<evidence type="ECO:0000313" key="2">
    <source>
        <dbReference type="EMBL" id="CAK0870838.1"/>
    </source>
</evidence>
<evidence type="ECO:0000313" key="3">
    <source>
        <dbReference type="Proteomes" id="UP001189429"/>
    </source>
</evidence>
<proteinExistence type="predicted"/>
<feature type="region of interest" description="Disordered" evidence="1">
    <location>
        <begin position="1"/>
        <end position="20"/>
    </location>
</feature>
<comment type="caution">
    <text evidence="2">The sequence shown here is derived from an EMBL/GenBank/DDBJ whole genome shotgun (WGS) entry which is preliminary data.</text>
</comment>
<organism evidence="2 3">
    <name type="scientific">Prorocentrum cordatum</name>
    <dbReference type="NCBI Taxonomy" id="2364126"/>
    <lineage>
        <taxon>Eukaryota</taxon>
        <taxon>Sar</taxon>
        <taxon>Alveolata</taxon>
        <taxon>Dinophyceae</taxon>
        <taxon>Prorocentrales</taxon>
        <taxon>Prorocentraceae</taxon>
        <taxon>Prorocentrum</taxon>
    </lineage>
</organism>
<reference evidence="2" key="1">
    <citation type="submission" date="2023-10" db="EMBL/GenBank/DDBJ databases">
        <authorList>
            <person name="Chen Y."/>
            <person name="Shah S."/>
            <person name="Dougan E. K."/>
            <person name="Thang M."/>
            <person name="Chan C."/>
        </authorList>
    </citation>
    <scope>NUCLEOTIDE SEQUENCE [LARGE SCALE GENOMIC DNA]</scope>
</reference>
<name>A0ABN9VCY3_9DINO</name>
<evidence type="ECO:0008006" key="4">
    <source>
        <dbReference type="Google" id="ProtNLM"/>
    </source>
</evidence>
<feature type="region of interest" description="Disordered" evidence="1">
    <location>
        <begin position="30"/>
        <end position="59"/>
    </location>
</feature>
<sequence>MAKGAASNPRRAAKVMKTPNKDAYVTKAQMAQCPSPPLDTVVDRGATGERTQPGGRTEKQQVARFIERGLSHIPESRIKTLRDAEGQSIATYVEEEMRRRRAHQGRLSGHFLQQLHADFQLEAGAWDDPPPPAEGGALGEGPRDLVMQCRGENEFKAHWGVVARELGNSWRRCFGGAVAEGLRVKNFLKSRQGIMQLLLDNRVVNALVKADGECSRCCGEVCAVMVGSCVTGGALFQDKWLSCANAPFKGECVRQLRSLGRSDFDADEIAGYASMLGQRAAELRKLAGKKKNMLSNVFELRGVALDAVEGGGPRGAALFVLRNRVATIAVNNGQLTPLCKTKTLLDEGRNFKCHIQFLTKHVPGLLRAELDRQGLQAVPNAGAGAAFDETLELLNAARGSELAAAPGETVCETVCEELFGIYDIVRGVSLGRPPLGKGAKTFGDLAPGVLARAP</sequence>
<protein>
    <recommendedName>
        <fullName evidence="4">RNA-directed RNA polymerase</fullName>
    </recommendedName>
</protein>
<dbReference type="EMBL" id="CAUYUJ010017003">
    <property type="protein sequence ID" value="CAK0870838.1"/>
    <property type="molecule type" value="Genomic_DNA"/>
</dbReference>
<feature type="non-terminal residue" evidence="2">
    <location>
        <position position="454"/>
    </location>
</feature>
<gene>
    <name evidence="2" type="ORF">PCOR1329_LOCUS56827</name>
</gene>
<evidence type="ECO:0000256" key="1">
    <source>
        <dbReference type="SAM" id="MobiDB-lite"/>
    </source>
</evidence>
<keyword evidence="3" id="KW-1185">Reference proteome</keyword>
<accession>A0ABN9VCY3</accession>